<dbReference type="AlphaFoldDB" id="A0A8H7VWE7"/>
<dbReference type="InterPro" id="IPR001279">
    <property type="entry name" value="Metallo-B-lactamas"/>
</dbReference>
<feature type="domain" description="Metallo-beta-lactamase" evidence="5">
    <location>
        <begin position="40"/>
        <end position="218"/>
    </location>
</feature>
<evidence type="ECO:0000313" key="7">
    <source>
        <dbReference type="Proteomes" id="UP000613177"/>
    </source>
</evidence>
<protein>
    <recommendedName>
        <fullName evidence="5">Metallo-beta-lactamase domain-containing protein</fullName>
    </recommendedName>
</protein>
<sequence>MTLYETSTRDDLPTLPNFLQLSERVWRVMGLNPGKFTLQGTNTYIIGTGQRKVLIDCGDGQKAYVPLLIESLRSIDPDAYISDILISHCHVDHWGGLVSIMSSELNSRQTQDIKVHKYPILEEFTLFKHMDAFPDTIAVTELQDNQIFEIDEDTHIRVVHTPGHAKDHCAFLLEEEDTVFSADCILGHGSVAFEDLTEYIGGLNRIKELQPSKLYPGHGEVVHNGVEKVEHYLAIRMTKENQILNIMKKDVSKYWTPIELVDQMNSSSKGYNEQLMAVVVRTIGLHLIKLYVDGKVELVSYEKFTDVTGLDPYDANNVFSIVNQRWKCTDYYINSSKL</sequence>
<dbReference type="SMART" id="SM00849">
    <property type="entry name" value="Lactamase_B"/>
    <property type="match status" value="1"/>
</dbReference>
<dbReference type="InterPro" id="IPR036388">
    <property type="entry name" value="WH-like_DNA-bd_sf"/>
</dbReference>
<dbReference type="Pfam" id="PF00753">
    <property type="entry name" value="Lactamase_B"/>
    <property type="match status" value="1"/>
</dbReference>
<evidence type="ECO:0000256" key="1">
    <source>
        <dbReference type="ARBA" id="ARBA00007749"/>
    </source>
</evidence>
<evidence type="ECO:0000256" key="3">
    <source>
        <dbReference type="ARBA" id="ARBA00022801"/>
    </source>
</evidence>
<dbReference type="Gene3D" id="3.60.15.10">
    <property type="entry name" value="Ribonuclease Z/Hydroxyacylglutathione hydrolase-like"/>
    <property type="match status" value="1"/>
</dbReference>
<dbReference type="InterPro" id="IPR047921">
    <property type="entry name" value="LACTB2-like_MBL-fold"/>
</dbReference>
<proteinExistence type="inferred from homology"/>
<accession>A0A8H7VWE7</accession>
<evidence type="ECO:0000256" key="2">
    <source>
        <dbReference type="ARBA" id="ARBA00022723"/>
    </source>
</evidence>
<organism evidence="6 7">
    <name type="scientific">Thamnidium elegans</name>
    <dbReference type="NCBI Taxonomy" id="101142"/>
    <lineage>
        <taxon>Eukaryota</taxon>
        <taxon>Fungi</taxon>
        <taxon>Fungi incertae sedis</taxon>
        <taxon>Mucoromycota</taxon>
        <taxon>Mucoromycotina</taxon>
        <taxon>Mucoromycetes</taxon>
        <taxon>Mucorales</taxon>
        <taxon>Mucorineae</taxon>
        <taxon>Mucoraceae</taxon>
        <taxon>Thamnidium</taxon>
    </lineage>
</organism>
<dbReference type="EMBL" id="JAEPRE010000028">
    <property type="protein sequence ID" value="KAG2235715.1"/>
    <property type="molecule type" value="Genomic_DNA"/>
</dbReference>
<comment type="caution">
    <text evidence="6">The sequence shown here is derived from an EMBL/GenBank/DDBJ whole genome shotgun (WGS) entry which is preliminary data.</text>
</comment>
<dbReference type="GO" id="GO:0044550">
    <property type="term" value="P:secondary metabolite biosynthetic process"/>
    <property type="evidence" value="ECO:0007669"/>
    <property type="project" value="TreeGrafter"/>
</dbReference>
<evidence type="ECO:0000313" key="6">
    <source>
        <dbReference type="EMBL" id="KAG2235715.1"/>
    </source>
</evidence>
<dbReference type="PANTHER" id="PTHR23131">
    <property type="entry name" value="ENDORIBONUCLEASE LACTB2"/>
    <property type="match status" value="1"/>
</dbReference>
<dbReference type="SUPFAM" id="SSF56281">
    <property type="entry name" value="Metallo-hydrolase/oxidoreductase"/>
    <property type="match status" value="1"/>
</dbReference>
<comment type="similarity">
    <text evidence="1">Belongs to the metallo-beta-lactamase superfamily.</text>
</comment>
<keyword evidence="7" id="KW-1185">Reference proteome</keyword>
<dbReference type="OrthoDB" id="17458at2759"/>
<name>A0A8H7VWE7_9FUNG</name>
<dbReference type="InterPro" id="IPR036866">
    <property type="entry name" value="RibonucZ/Hydroxyglut_hydro"/>
</dbReference>
<dbReference type="GO" id="GO:0016787">
    <property type="term" value="F:hydrolase activity"/>
    <property type="evidence" value="ECO:0007669"/>
    <property type="project" value="UniProtKB-KW"/>
</dbReference>
<dbReference type="Proteomes" id="UP000613177">
    <property type="component" value="Unassembled WGS sequence"/>
</dbReference>
<keyword evidence="3" id="KW-0378">Hydrolase</keyword>
<dbReference type="InterPro" id="IPR050662">
    <property type="entry name" value="Sec-metab_biosynth-thioest"/>
</dbReference>
<keyword evidence="4" id="KW-0862">Zinc</keyword>
<dbReference type="CDD" id="cd07722">
    <property type="entry name" value="LACTB2-like_MBL-fold"/>
    <property type="match status" value="1"/>
</dbReference>
<dbReference type="PANTHER" id="PTHR23131:SF0">
    <property type="entry name" value="ENDORIBONUCLEASE LACTB2"/>
    <property type="match status" value="1"/>
</dbReference>
<evidence type="ECO:0000259" key="5">
    <source>
        <dbReference type="SMART" id="SM00849"/>
    </source>
</evidence>
<gene>
    <name evidence="6" type="ORF">INT48_009130</name>
</gene>
<keyword evidence="2" id="KW-0479">Metal-binding</keyword>
<dbReference type="Gene3D" id="1.10.10.10">
    <property type="entry name" value="Winged helix-like DNA-binding domain superfamily/Winged helix DNA-binding domain"/>
    <property type="match status" value="1"/>
</dbReference>
<reference evidence="6" key="1">
    <citation type="submission" date="2021-01" db="EMBL/GenBank/DDBJ databases">
        <title>Metabolic potential, ecology and presence of endohyphal bacteria is reflected in genomic diversity of Mucoromycotina.</title>
        <authorList>
            <person name="Muszewska A."/>
            <person name="Okrasinska A."/>
            <person name="Steczkiewicz K."/>
            <person name="Drgas O."/>
            <person name="Orlowska M."/>
            <person name="Perlinska-Lenart U."/>
            <person name="Aleksandrzak-Piekarczyk T."/>
            <person name="Szatraj K."/>
            <person name="Zielenkiewicz U."/>
            <person name="Pilsyk S."/>
            <person name="Malc E."/>
            <person name="Mieczkowski P."/>
            <person name="Kruszewska J.S."/>
            <person name="Biernat P."/>
            <person name="Pawlowska J."/>
        </authorList>
    </citation>
    <scope>NUCLEOTIDE SEQUENCE</scope>
    <source>
        <strain evidence="6">WA0000018081</strain>
    </source>
</reference>
<evidence type="ECO:0000256" key="4">
    <source>
        <dbReference type="ARBA" id="ARBA00022833"/>
    </source>
</evidence>
<dbReference type="GO" id="GO:0046872">
    <property type="term" value="F:metal ion binding"/>
    <property type="evidence" value="ECO:0007669"/>
    <property type="project" value="UniProtKB-KW"/>
</dbReference>
<dbReference type="FunFam" id="3.60.15.10:FF:000041">
    <property type="entry name" value="Metallo-beta-lactamase domain protein"/>
    <property type="match status" value="1"/>
</dbReference>